<evidence type="ECO:0000313" key="3">
    <source>
        <dbReference type="Proteomes" id="UP000775213"/>
    </source>
</evidence>
<dbReference type="Gene3D" id="1.20.58.810">
    <property type="entry name" value="Photosystem II Pbs27"/>
    <property type="match status" value="1"/>
</dbReference>
<proteinExistence type="inferred from homology"/>
<dbReference type="PANTHER" id="PTHR34041">
    <property type="entry name" value="PHOTOSYSTEM II REPAIR PROTEIN PSB27-H1, CHLOROPLASTIC"/>
    <property type="match status" value="1"/>
</dbReference>
<evidence type="ECO:0000313" key="2">
    <source>
        <dbReference type="EMBL" id="KAH0449777.1"/>
    </source>
</evidence>
<accession>A0AAV7G2U7</accession>
<dbReference type="InterPro" id="IPR003440">
    <property type="entry name" value="Glyco_trans_48_dom"/>
</dbReference>
<dbReference type="GO" id="GO:0010206">
    <property type="term" value="P:photosystem II repair"/>
    <property type="evidence" value="ECO:0007669"/>
    <property type="project" value="InterPro"/>
</dbReference>
<feature type="domain" description="Glycosyl transferase 48" evidence="1">
    <location>
        <begin position="8"/>
        <end position="91"/>
    </location>
</feature>
<reference evidence="2 3" key="1">
    <citation type="journal article" date="2021" name="Hortic Res">
        <title>Chromosome-scale assembly of the Dendrobium chrysotoxum genome enhances the understanding of orchid evolution.</title>
        <authorList>
            <person name="Zhang Y."/>
            <person name="Zhang G.Q."/>
            <person name="Zhang D."/>
            <person name="Liu X.D."/>
            <person name="Xu X.Y."/>
            <person name="Sun W.H."/>
            <person name="Yu X."/>
            <person name="Zhu X."/>
            <person name="Wang Z.W."/>
            <person name="Zhao X."/>
            <person name="Zhong W.Y."/>
            <person name="Chen H."/>
            <person name="Yin W.L."/>
            <person name="Huang T."/>
            <person name="Niu S.C."/>
            <person name="Liu Z.J."/>
        </authorList>
    </citation>
    <scope>NUCLEOTIDE SEQUENCE [LARGE SCALE GENOMIC DNA]</scope>
    <source>
        <strain evidence="2">Lindl</strain>
    </source>
</reference>
<dbReference type="Pfam" id="PF13326">
    <property type="entry name" value="PSII_Pbs27"/>
    <property type="match status" value="1"/>
</dbReference>
<dbReference type="GO" id="GO:0009543">
    <property type="term" value="C:chloroplast thylakoid lumen"/>
    <property type="evidence" value="ECO:0007669"/>
    <property type="project" value="TreeGrafter"/>
</dbReference>
<dbReference type="Proteomes" id="UP000775213">
    <property type="component" value="Unassembled WGS sequence"/>
</dbReference>
<dbReference type="FunFam" id="1.20.58.810:FF:000002">
    <property type="entry name" value="Photosystem II D1 processing protein PSB27-H2, chloroplastic"/>
    <property type="match status" value="1"/>
</dbReference>
<name>A0AAV7G2U7_DENCH</name>
<dbReference type="PANTHER" id="PTHR34041:SF3">
    <property type="entry name" value="PHOTOSYSTEM II D1 PRECURSOR PROCESSING PROTEIN PSB27-H2, CHLOROPLASTIC"/>
    <property type="match status" value="1"/>
</dbReference>
<dbReference type="InterPro" id="IPR038450">
    <property type="entry name" value="PSII_Psb27_sf"/>
</dbReference>
<dbReference type="GO" id="GO:0000148">
    <property type="term" value="C:1,3-beta-D-glucan synthase complex"/>
    <property type="evidence" value="ECO:0007669"/>
    <property type="project" value="InterPro"/>
</dbReference>
<sequence length="265" mass="29150">MRNLLEELNEDHGLRPPTILGVRGHIFAESISSLGWFMSNQETSFVTIGQRVLATPLKVCFQYRHADVFDRIFHIIRGDISKASRGINLNESQTRSPSIAASQEGLLCRRLAVLCSSLSLVSISSSPMKAEEKKGKEDEGDNGVIGAITSLFDPNETTKTGKVLPKAYVKAAREVVKTLKASLEEDAKDVAKFRRSADAAKEAIREYLNGWQGQKVVVTEESYAALEKAIRSLANFYSKAGPFAPLSEEVKSNILEYLNTADANI</sequence>
<dbReference type="GO" id="GO:0010207">
    <property type="term" value="P:photosystem II assembly"/>
    <property type="evidence" value="ECO:0007669"/>
    <property type="project" value="InterPro"/>
</dbReference>
<dbReference type="InterPro" id="IPR025585">
    <property type="entry name" value="PSII_Psb27"/>
</dbReference>
<evidence type="ECO:0000259" key="1">
    <source>
        <dbReference type="Pfam" id="PF02364"/>
    </source>
</evidence>
<dbReference type="GO" id="GO:0003843">
    <property type="term" value="F:1,3-beta-D-glucan synthase activity"/>
    <property type="evidence" value="ECO:0007669"/>
    <property type="project" value="InterPro"/>
</dbReference>
<comment type="caution">
    <text evidence="2">The sequence shown here is derived from an EMBL/GenBank/DDBJ whole genome shotgun (WGS) entry which is preliminary data.</text>
</comment>
<dbReference type="GO" id="GO:0006075">
    <property type="term" value="P:(1-&gt;3)-beta-D-glucan biosynthetic process"/>
    <property type="evidence" value="ECO:0007669"/>
    <property type="project" value="InterPro"/>
</dbReference>
<dbReference type="Pfam" id="PF02364">
    <property type="entry name" value="Glucan_synthase"/>
    <property type="match status" value="1"/>
</dbReference>
<dbReference type="EMBL" id="JAGFBR010000018">
    <property type="protein sequence ID" value="KAH0449777.1"/>
    <property type="molecule type" value="Genomic_DNA"/>
</dbReference>
<dbReference type="AlphaFoldDB" id="A0AAV7G2U7"/>
<gene>
    <name evidence="2" type="ORF">IEQ34_020469</name>
</gene>
<dbReference type="GO" id="GO:0009523">
    <property type="term" value="C:photosystem II"/>
    <property type="evidence" value="ECO:0007669"/>
    <property type="project" value="InterPro"/>
</dbReference>
<protein>
    <recommendedName>
        <fullName evidence="1">Glycosyl transferase 48 domain-containing protein</fullName>
    </recommendedName>
</protein>
<organism evidence="2 3">
    <name type="scientific">Dendrobium chrysotoxum</name>
    <name type="common">Orchid</name>
    <dbReference type="NCBI Taxonomy" id="161865"/>
    <lineage>
        <taxon>Eukaryota</taxon>
        <taxon>Viridiplantae</taxon>
        <taxon>Streptophyta</taxon>
        <taxon>Embryophyta</taxon>
        <taxon>Tracheophyta</taxon>
        <taxon>Spermatophyta</taxon>
        <taxon>Magnoliopsida</taxon>
        <taxon>Liliopsida</taxon>
        <taxon>Asparagales</taxon>
        <taxon>Orchidaceae</taxon>
        <taxon>Epidendroideae</taxon>
        <taxon>Malaxideae</taxon>
        <taxon>Dendrobiinae</taxon>
        <taxon>Dendrobium</taxon>
    </lineage>
</organism>
<keyword evidence="3" id="KW-1185">Reference proteome</keyword>
<dbReference type="HAMAP" id="MF_01481">
    <property type="entry name" value="PSII_Psb27"/>
    <property type="match status" value="1"/>
</dbReference>